<feature type="coiled-coil region" evidence="1">
    <location>
        <begin position="33"/>
        <end position="60"/>
    </location>
</feature>
<name>A0AA37SQE3_9BACT</name>
<comment type="caution">
    <text evidence="3">The sequence shown here is derived from an EMBL/GenBank/DDBJ whole genome shotgun (WGS) entry which is preliminary data.</text>
</comment>
<reference evidence="3" key="2">
    <citation type="submission" date="2023-01" db="EMBL/GenBank/DDBJ databases">
        <title>Draft genome sequence of Portibacter lacus strain NBRC 108769.</title>
        <authorList>
            <person name="Sun Q."/>
            <person name="Mori K."/>
        </authorList>
    </citation>
    <scope>NUCLEOTIDE SEQUENCE</scope>
    <source>
        <strain evidence="3">NBRC 108769</strain>
    </source>
</reference>
<feature type="region of interest" description="Disordered" evidence="2">
    <location>
        <begin position="230"/>
        <end position="261"/>
    </location>
</feature>
<dbReference type="AlphaFoldDB" id="A0AA37SQE3"/>
<evidence type="ECO:0000256" key="2">
    <source>
        <dbReference type="SAM" id="MobiDB-lite"/>
    </source>
</evidence>
<gene>
    <name evidence="3" type="ORF">GCM10007940_13130</name>
</gene>
<evidence type="ECO:0000313" key="4">
    <source>
        <dbReference type="Proteomes" id="UP001156666"/>
    </source>
</evidence>
<accession>A0AA37SQE3</accession>
<organism evidence="3 4">
    <name type="scientific">Portibacter lacus</name>
    <dbReference type="NCBI Taxonomy" id="1099794"/>
    <lineage>
        <taxon>Bacteria</taxon>
        <taxon>Pseudomonadati</taxon>
        <taxon>Bacteroidota</taxon>
        <taxon>Saprospiria</taxon>
        <taxon>Saprospirales</taxon>
        <taxon>Haliscomenobacteraceae</taxon>
        <taxon>Portibacter</taxon>
    </lineage>
</organism>
<sequence length="488" mass="55317">MINISSIKVSKDYPASFVLTLERNDIVTIDFNKKSGNADINQLEVRIIDLNQQEEETMEVFNRSGRDFLAKYDGNYRVDFIYNGKGSGIFRERSMEIGVSIDLDGYEGLKEGESKEVLHATNAVIEEGESNALKVVYYLNKGDKITVSSTDKKSAFLKLNITQQPKILSVKGSTVIDIMSDGTYTLNFYLDEDEEGTSLLNLRELLSKDDVLFRDLSIYRERAVDFSKLASSNKNSSDGSNTKSDDLFNSSSSNLEEEEGNGLGFDLEKLLSETNKGSEEFNKSLLQTMKDMQESLNKKNIKTIVTSIPSDLQMRLEPEMNFSSNNENRKCQAIPLQPTSFNIWFYWVGVGENAEQAYEEHNSEITNIYKKSFADVAAEHIYGKFGNPELGRKNPSYPDETRYGQFLNEDAEYAIVDFENMRKFMAGDRYNKLNKPARNATYITADNGISGKAANDEEMYFCACNNNKATPVSVFFKFIAIDYEEIEY</sequence>
<feature type="compositionally biased region" description="Polar residues" evidence="2">
    <location>
        <begin position="230"/>
        <end position="242"/>
    </location>
</feature>
<proteinExistence type="predicted"/>
<keyword evidence="1" id="KW-0175">Coiled coil</keyword>
<evidence type="ECO:0000256" key="1">
    <source>
        <dbReference type="SAM" id="Coils"/>
    </source>
</evidence>
<dbReference type="Proteomes" id="UP001156666">
    <property type="component" value="Unassembled WGS sequence"/>
</dbReference>
<protein>
    <submittedName>
        <fullName evidence="3">Uncharacterized protein</fullName>
    </submittedName>
</protein>
<evidence type="ECO:0000313" key="3">
    <source>
        <dbReference type="EMBL" id="GLR16698.1"/>
    </source>
</evidence>
<reference evidence="3" key="1">
    <citation type="journal article" date="2014" name="Int. J. Syst. Evol. Microbiol.">
        <title>Complete genome sequence of Corynebacterium casei LMG S-19264T (=DSM 44701T), isolated from a smear-ripened cheese.</title>
        <authorList>
            <consortium name="US DOE Joint Genome Institute (JGI-PGF)"/>
            <person name="Walter F."/>
            <person name="Albersmeier A."/>
            <person name="Kalinowski J."/>
            <person name="Ruckert C."/>
        </authorList>
    </citation>
    <scope>NUCLEOTIDE SEQUENCE</scope>
    <source>
        <strain evidence="3">NBRC 108769</strain>
    </source>
</reference>
<keyword evidence="4" id="KW-1185">Reference proteome</keyword>
<dbReference type="EMBL" id="BSOH01000007">
    <property type="protein sequence ID" value="GLR16698.1"/>
    <property type="molecule type" value="Genomic_DNA"/>
</dbReference>